<organism evidence="3 4">
    <name type="scientific">Aequorivita ciconiae</name>
    <dbReference type="NCBI Taxonomy" id="2494375"/>
    <lineage>
        <taxon>Bacteria</taxon>
        <taxon>Pseudomonadati</taxon>
        <taxon>Bacteroidota</taxon>
        <taxon>Flavobacteriia</taxon>
        <taxon>Flavobacteriales</taxon>
        <taxon>Flavobacteriaceae</taxon>
        <taxon>Aequorivita</taxon>
    </lineage>
</organism>
<evidence type="ECO:0000313" key="3">
    <source>
        <dbReference type="EMBL" id="QAA80330.1"/>
    </source>
</evidence>
<sequence length="200" mass="22869">MKEQKNYQQKRDFSKTKEPKDDEGKSKKGKEPIFVIQKHDATNLHYDFRLEIDNTLKSWSVPKGPSTDPRVKRMAIPTEDHPIAYADFEGTIPKGQYGGGTVMIWDKGTFKNIKKDKNNNPIDLKKSYEMGTLEFQLDGEKLSGGYALIKMKSGNMKGNWLLVKMKDDEADARRNPVNTENKSVVTHRTMTQIAKEGEEE</sequence>
<dbReference type="Proteomes" id="UP000285517">
    <property type="component" value="Chromosome"/>
</dbReference>
<dbReference type="EMBL" id="CP034951">
    <property type="protein sequence ID" value="QAA80330.1"/>
    <property type="molecule type" value="Genomic_DNA"/>
</dbReference>
<dbReference type="Pfam" id="PF13298">
    <property type="entry name" value="LigD_N"/>
    <property type="match status" value="1"/>
</dbReference>
<dbReference type="OrthoDB" id="9802472at2"/>
<dbReference type="GO" id="GO:0016874">
    <property type="term" value="F:ligase activity"/>
    <property type="evidence" value="ECO:0007669"/>
    <property type="project" value="UniProtKB-KW"/>
</dbReference>
<dbReference type="InterPro" id="IPR014144">
    <property type="entry name" value="LigD_PE_domain"/>
</dbReference>
<protein>
    <submittedName>
        <fullName evidence="3">DNA ligase</fullName>
    </submittedName>
</protein>
<dbReference type="AlphaFoldDB" id="A0A451FSE8"/>
<reference evidence="3 4" key="1">
    <citation type="submission" date="2019-01" db="EMBL/GenBank/DDBJ databases">
        <title>Complete genome sequencing of Aequorivita sp. H23M31.</title>
        <authorList>
            <person name="Bae J.-W."/>
        </authorList>
    </citation>
    <scope>NUCLEOTIDE SEQUENCE [LARGE SCALE GENOMIC DNA]</scope>
    <source>
        <strain evidence="3 4">H23M31</strain>
    </source>
</reference>
<proteinExistence type="predicted"/>
<dbReference type="PANTHER" id="PTHR39465:SF1">
    <property type="entry name" value="DNA LIGASE D 3'-PHOSPHOESTERASE DOMAIN-CONTAINING PROTEIN"/>
    <property type="match status" value="1"/>
</dbReference>
<feature type="region of interest" description="Disordered" evidence="1">
    <location>
        <begin position="1"/>
        <end position="33"/>
    </location>
</feature>
<feature type="domain" description="DNA ligase D 3'-phosphoesterase" evidence="2">
    <location>
        <begin position="37"/>
        <end position="150"/>
    </location>
</feature>
<keyword evidence="4" id="KW-1185">Reference proteome</keyword>
<dbReference type="PANTHER" id="PTHR39465">
    <property type="entry name" value="DNA LIGASE D, 3'-PHOSPHOESTERASE DOMAIN"/>
    <property type="match status" value="1"/>
</dbReference>
<accession>A0A451FSE8</accession>
<dbReference type="NCBIfam" id="TIGR02777">
    <property type="entry name" value="LigD_PE_dom"/>
    <property type="match status" value="1"/>
</dbReference>
<evidence type="ECO:0000259" key="2">
    <source>
        <dbReference type="Pfam" id="PF13298"/>
    </source>
</evidence>
<gene>
    <name evidence="3" type="ORF">EI546_00625</name>
</gene>
<name>A0A451FSE8_9FLAO</name>
<evidence type="ECO:0000313" key="4">
    <source>
        <dbReference type="Proteomes" id="UP000285517"/>
    </source>
</evidence>
<evidence type="ECO:0000256" key="1">
    <source>
        <dbReference type="SAM" id="MobiDB-lite"/>
    </source>
</evidence>
<dbReference type="KEGG" id="aev:EI546_00625"/>
<keyword evidence="3" id="KW-0436">Ligase</keyword>
<dbReference type="RefSeq" id="WP_128248731.1">
    <property type="nucleotide sequence ID" value="NZ_CP034951.1"/>
</dbReference>